<dbReference type="Gene3D" id="3.40.449.10">
    <property type="entry name" value="Phosphoenolpyruvate Carboxykinase, domain 1"/>
    <property type="match status" value="1"/>
</dbReference>
<organism evidence="2 3">
    <name type="scientific">Cylicostephanus goldi</name>
    <name type="common">Nematode worm</name>
    <dbReference type="NCBI Taxonomy" id="71465"/>
    <lineage>
        <taxon>Eukaryota</taxon>
        <taxon>Metazoa</taxon>
        <taxon>Ecdysozoa</taxon>
        <taxon>Nematoda</taxon>
        <taxon>Chromadorea</taxon>
        <taxon>Rhabditida</taxon>
        <taxon>Rhabditina</taxon>
        <taxon>Rhabditomorpha</taxon>
        <taxon>Strongyloidea</taxon>
        <taxon>Strongylidae</taxon>
        <taxon>Cylicostephanus</taxon>
    </lineage>
</organism>
<dbReference type="GO" id="GO:0019543">
    <property type="term" value="P:propionate catabolic process"/>
    <property type="evidence" value="ECO:0007669"/>
    <property type="project" value="TreeGrafter"/>
</dbReference>
<name>A0A3P6QF96_CYLGO</name>
<dbReference type="GO" id="GO:0046327">
    <property type="term" value="P:glycerol biosynthetic process from pyruvate"/>
    <property type="evidence" value="ECO:0007669"/>
    <property type="project" value="TreeGrafter"/>
</dbReference>
<dbReference type="OrthoDB" id="5841594at2759"/>
<dbReference type="GO" id="GO:0006107">
    <property type="term" value="P:oxaloacetate metabolic process"/>
    <property type="evidence" value="ECO:0007669"/>
    <property type="project" value="TreeGrafter"/>
</dbReference>
<evidence type="ECO:0000313" key="3">
    <source>
        <dbReference type="Proteomes" id="UP000271889"/>
    </source>
</evidence>
<dbReference type="GO" id="GO:0030145">
    <property type="term" value="F:manganese ion binding"/>
    <property type="evidence" value="ECO:0007669"/>
    <property type="project" value="TreeGrafter"/>
</dbReference>
<dbReference type="GO" id="GO:0005829">
    <property type="term" value="C:cytosol"/>
    <property type="evidence" value="ECO:0007669"/>
    <property type="project" value="TreeGrafter"/>
</dbReference>
<dbReference type="PANTHER" id="PTHR11561">
    <property type="entry name" value="PHOSPHOENOLPYRUVATE CARBOXYKINASE"/>
    <property type="match status" value="1"/>
</dbReference>
<evidence type="ECO:0000259" key="1">
    <source>
        <dbReference type="Pfam" id="PF17297"/>
    </source>
</evidence>
<sequence length="97" mass="10751">MERNLSIENMAEFTKLSKGEFDVTFRVYVIPFSLGPIGGQYSINAVQITDSAYVVLNVRIIARVSSSIWDAIGQADFVRCVHSVGRPRPVMASVKET</sequence>
<dbReference type="GO" id="GO:0006094">
    <property type="term" value="P:gluconeogenesis"/>
    <property type="evidence" value="ECO:0007669"/>
    <property type="project" value="InterPro"/>
</dbReference>
<proteinExistence type="predicted"/>
<evidence type="ECO:0000313" key="2">
    <source>
        <dbReference type="EMBL" id="VDK48602.1"/>
    </source>
</evidence>
<protein>
    <recommendedName>
        <fullName evidence="1">Phosphoenolpyruvate carboxykinase GTP-utilising N-terminal domain-containing protein</fullName>
    </recommendedName>
</protein>
<feature type="non-terminal residue" evidence="2">
    <location>
        <position position="97"/>
    </location>
</feature>
<dbReference type="GO" id="GO:0004613">
    <property type="term" value="F:phosphoenolpyruvate carboxykinase (GTP) activity"/>
    <property type="evidence" value="ECO:0007669"/>
    <property type="project" value="TreeGrafter"/>
</dbReference>
<dbReference type="Pfam" id="PF17297">
    <property type="entry name" value="PEPCK_N"/>
    <property type="match status" value="1"/>
</dbReference>
<reference evidence="2 3" key="1">
    <citation type="submission" date="2018-11" db="EMBL/GenBank/DDBJ databases">
        <authorList>
            <consortium name="Pathogen Informatics"/>
        </authorList>
    </citation>
    <scope>NUCLEOTIDE SEQUENCE [LARGE SCALE GENOMIC DNA]</scope>
</reference>
<keyword evidence="3" id="KW-1185">Reference proteome</keyword>
<dbReference type="InterPro" id="IPR008209">
    <property type="entry name" value="PEP_carboxykinase_GTP"/>
</dbReference>
<dbReference type="AlphaFoldDB" id="A0A3P6QF96"/>
<dbReference type="GO" id="GO:0071333">
    <property type="term" value="P:cellular response to glucose stimulus"/>
    <property type="evidence" value="ECO:0007669"/>
    <property type="project" value="TreeGrafter"/>
</dbReference>
<gene>
    <name evidence="2" type="ORF">CGOC_LOCUS1320</name>
</gene>
<dbReference type="GO" id="GO:0042594">
    <property type="term" value="P:response to starvation"/>
    <property type="evidence" value="ECO:0007669"/>
    <property type="project" value="TreeGrafter"/>
</dbReference>
<dbReference type="InterPro" id="IPR035078">
    <property type="entry name" value="PEP_carboxykinase_GTP_N"/>
</dbReference>
<feature type="domain" description="Phosphoenolpyruvate carboxykinase GTP-utilising N-terminal" evidence="1">
    <location>
        <begin position="26"/>
        <end position="91"/>
    </location>
</feature>
<dbReference type="SUPFAM" id="SSF68923">
    <property type="entry name" value="PEP carboxykinase N-terminal domain"/>
    <property type="match status" value="1"/>
</dbReference>
<dbReference type="Proteomes" id="UP000271889">
    <property type="component" value="Unassembled WGS sequence"/>
</dbReference>
<dbReference type="PANTHER" id="PTHR11561:SF16">
    <property type="entry name" value="PHOSPHOENOLPYRUVATE CARBOXYKINASE (GTP)"/>
    <property type="match status" value="1"/>
</dbReference>
<dbReference type="InterPro" id="IPR008210">
    <property type="entry name" value="PEP_carboxykinase_N"/>
</dbReference>
<dbReference type="GO" id="GO:0033993">
    <property type="term" value="P:response to lipid"/>
    <property type="evidence" value="ECO:0007669"/>
    <property type="project" value="TreeGrafter"/>
</dbReference>
<accession>A0A3P6QF96</accession>
<dbReference type="EMBL" id="UYRV01002389">
    <property type="protein sequence ID" value="VDK48602.1"/>
    <property type="molecule type" value="Genomic_DNA"/>
</dbReference>
<dbReference type="GO" id="GO:0005525">
    <property type="term" value="F:GTP binding"/>
    <property type="evidence" value="ECO:0007669"/>
    <property type="project" value="InterPro"/>
</dbReference>